<keyword evidence="5" id="KW-0808">Transferase</keyword>
<evidence type="ECO:0000313" key="12">
    <source>
        <dbReference type="EMBL" id="KOM54544.1"/>
    </source>
</evidence>
<dbReference type="GO" id="GO:0004671">
    <property type="term" value="F:protein C-terminal S-isoprenylcysteine carboxyl O-methyltransferase activity"/>
    <property type="evidence" value="ECO:0007669"/>
    <property type="project" value="UniProtKB-EC"/>
</dbReference>
<keyword evidence="10" id="KW-0256">Endoplasmic reticulum</keyword>
<evidence type="ECO:0000256" key="9">
    <source>
        <dbReference type="ARBA" id="ARBA00023136"/>
    </source>
</evidence>
<evidence type="ECO:0000313" key="13">
    <source>
        <dbReference type="Proteomes" id="UP000053144"/>
    </source>
</evidence>
<evidence type="ECO:0000256" key="4">
    <source>
        <dbReference type="ARBA" id="ARBA00022603"/>
    </source>
</evidence>
<gene>
    <name evidence="12" type="ORF">LR48_Vigan10g043600</name>
</gene>
<protein>
    <recommendedName>
        <fullName evidence="3 10">Protein-S-isoprenylcysteine O-methyltransferase</fullName>
        <ecNumber evidence="3 10">2.1.1.100</ecNumber>
    </recommendedName>
</protein>
<evidence type="ECO:0000256" key="7">
    <source>
        <dbReference type="ARBA" id="ARBA00022692"/>
    </source>
</evidence>
<comment type="caution">
    <text evidence="10">Lacks conserved residue(s) required for the propagation of feature annotation.</text>
</comment>
<dbReference type="Pfam" id="PF04140">
    <property type="entry name" value="ICMT"/>
    <property type="match status" value="1"/>
</dbReference>
<dbReference type="STRING" id="3914.A0A0L9VIN0"/>
<dbReference type="Gene3D" id="1.20.120.1630">
    <property type="match status" value="1"/>
</dbReference>
<sequence>MWLGCSWRAAEPHSSRLAVAGVQLSSGDADVANLVYLGLKLEGLCIFGHPYVFSLIWRTWSSSVLYLSLKLSLHPLLYRSVNQYSAVRCGGPRPFGSSVLYRSVHQSLSLFHLLQTAARFRHDSNEVGESVAHSGRASDEGRKEVKPNGRVSSREEGRRIFHRTTEEFLNRTVECQAERKEGECVEEHMSYLKHFLGDGIEFPILILHYKLHFSEILSYTASRQLSQMLFAIVFFHGSEYLLAAVIHGRSNITLKSLLVSRHYVLAMIFSVLEYIIEIILVPEMKEHWVLSNLGLALVVIGEIVRKMGILTAWKAFTHLIKIYHDNDHKLITHGIYGYIRHPGYCGFLVWSVGTQIMLCNPISTIAFAAVVWRFFSKRIPYEEFFLRQFFGREYEQYARRVRSGVPFVK</sequence>
<evidence type="ECO:0000256" key="2">
    <source>
        <dbReference type="ARBA" id="ARBA00009140"/>
    </source>
</evidence>
<dbReference type="PANTHER" id="PTHR12714">
    <property type="entry name" value="PROTEIN-S ISOPRENYLCYSTEINE O-METHYLTRANSFERASE"/>
    <property type="match status" value="1"/>
</dbReference>
<dbReference type="GO" id="GO:0005789">
    <property type="term" value="C:endoplasmic reticulum membrane"/>
    <property type="evidence" value="ECO:0007669"/>
    <property type="project" value="UniProtKB-SubCell"/>
</dbReference>
<keyword evidence="8 10" id="KW-1133">Transmembrane helix</keyword>
<feature type="transmembrane region" description="Helical" evidence="10">
    <location>
        <begin position="228"/>
        <end position="246"/>
    </location>
</feature>
<feature type="transmembrane region" description="Helical" evidence="10">
    <location>
        <begin position="258"/>
        <end position="281"/>
    </location>
</feature>
<evidence type="ECO:0000256" key="8">
    <source>
        <dbReference type="ARBA" id="ARBA00022989"/>
    </source>
</evidence>
<dbReference type="EMBL" id="CM003380">
    <property type="protein sequence ID" value="KOM54544.1"/>
    <property type="molecule type" value="Genomic_DNA"/>
</dbReference>
<comment type="subcellular location">
    <subcellularLocation>
        <location evidence="10">Endoplasmic reticulum membrane</location>
        <topology evidence="10">Multi-pass membrane protein</topology>
    </subcellularLocation>
    <subcellularLocation>
        <location evidence="1">Membrane</location>
        <topology evidence="1">Multi-pass membrane protein</topology>
    </subcellularLocation>
</comment>
<name>A0A0L9VIN0_PHAAN</name>
<dbReference type="PROSITE" id="PS51564">
    <property type="entry name" value="SAM_ICMT"/>
    <property type="match status" value="1"/>
</dbReference>
<dbReference type="PANTHER" id="PTHR12714:SF9">
    <property type="entry name" value="PROTEIN-S-ISOPRENYLCYSTEINE O-METHYLTRANSFERASE"/>
    <property type="match status" value="1"/>
</dbReference>
<dbReference type="Proteomes" id="UP000053144">
    <property type="component" value="Chromosome 10"/>
</dbReference>
<proteinExistence type="inferred from homology"/>
<evidence type="ECO:0000256" key="11">
    <source>
        <dbReference type="SAM" id="MobiDB-lite"/>
    </source>
</evidence>
<evidence type="ECO:0000256" key="3">
    <source>
        <dbReference type="ARBA" id="ARBA00012151"/>
    </source>
</evidence>
<evidence type="ECO:0000256" key="10">
    <source>
        <dbReference type="RuleBase" id="RU362022"/>
    </source>
</evidence>
<keyword evidence="4 10" id="KW-0489">Methyltransferase</keyword>
<reference evidence="13" key="1">
    <citation type="journal article" date="2015" name="Proc. Natl. Acad. Sci. U.S.A.">
        <title>Genome sequencing of adzuki bean (Vigna angularis) provides insight into high starch and low fat accumulation and domestication.</title>
        <authorList>
            <person name="Yang K."/>
            <person name="Tian Z."/>
            <person name="Chen C."/>
            <person name="Luo L."/>
            <person name="Zhao B."/>
            <person name="Wang Z."/>
            <person name="Yu L."/>
            <person name="Li Y."/>
            <person name="Sun Y."/>
            <person name="Li W."/>
            <person name="Chen Y."/>
            <person name="Li Y."/>
            <person name="Zhang Y."/>
            <person name="Ai D."/>
            <person name="Zhao J."/>
            <person name="Shang C."/>
            <person name="Ma Y."/>
            <person name="Wu B."/>
            <person name="Wang M."/>
            <person name="Gao L."/>
            <person name="Sun D."/>
            <person name="Zhang P."/>
            <person name="Guo F."/>
            <person name="Wang W."/>
            <person name="Li Y."/>
            <person name="Wang J."/>
            <person name="Varshney R.K."/>
            <person name="Wang J."/>
            <person name="Ling H.Q."/>
            <person name="Wan P."/>
        </authorList>
    </citation>
    <scope>NUCLEOTIDE SEQUENCE</scope>
    <source>
        <strain evidence="13">cv. Jingnong 6</strain>
    </source>
</reference>
<dbReference type="GO" id="GO:0032259">
    <property type="term" value="P:methylation"/>
    <property type="evidence" value="ECO:0007669"/>
    <property type="project" value="UniProtKB-KW"/>
</dbReference>
<keyword evidence="9 10" id="KW-0472">Membrane</keyword>
<evidence type="ECO:0000256" key="6">
    <source>
        <dbReference type="ARBA" id="ARBA00022691"/>
    </source>
</evidence>
<comment type="catalytic activity">
    <reaction evidence="10">
        <text>[protein]-C-terminal S-[(2E,6E)-farnesyl]-L-cysteine + S-adenosyl-L-methionine = [protein]-C-terminal S-[(2E,6E)-farnesyl]-L-cysteine methyl ester + S-adenosyl-L-homocysteine</text>
        <dbReference type="Rhea" id="RHEA:21672"/>
        <dbReference type="Rhea" id="RHEA-COMP:12125"/>
        <dbReference type="Rhea" id="RHEA-COMP:12126"/>
        <dbReference type="ChEBI" id="CHEBI:57856"/>
        <dbReference type="ChEBI" id="CHEBI:59789"/>
        <dbReference type="ChEBI" id="CHEBI:90510"/>
        <dbReference type="ChEBI" id="CHEBI:90511"/>
        <dbReference type="EC" id="2.1.1.100"/>
    </reaction>
</comment>
<dbReference type="Gramene" id="KOM54544">
    <property type="protein sequence ID" value="KOM54544"/>
    <property type="gene ID" value="LR48_Vigan10g043600"/>
</dbReference>
<accession>A0A0L9VIN0</accession>
<dbReference type="InterPro" id="IPR007269">
    <property type="entry name" value="ICMT_MeTrfase"/>
</dbReference>
<dbReference type="AlphaFoldDB" id="A0A0L9VIN0"/>
<keyword evidence="6 10" id="KW-0949">S-adenosyl-L-methionine</keyword>
<feature type="compositionally biased region" description="Basic and acidic residues" evidence="11">
    <location>
        <begin position="136"/>
        <end position="156"/>
    </location>
</feature>
<dbReference type="EC" id="2.1.1.100" evidence="3 10"/>
<evidence type="ECO:0000256" key="1">
    <source>
        <dbReference type="ARBA" id="ARBA00004141"/>
    </source>
</evidence>
<evidence type="ECO:0000256" key="5">
    <source>
        <dbReference type="ARBA" id="ARBA00022679"/>
    </source>
</evidence>
<feature type="transmembrane region" description="Helical" evidence="10">
    <location>
        <begin position="287"/>
        <end position="304"/>
    </location>
</feature>
<feature type="region of interest" description="Disordered" evidence="11">
    <location>
        <begin position="126"/>
        <end position="156"/>
    </location>
</feature>
<comment type="cofactor">
    <cofactor evidence="10">
        <name>Zn(2+)</name>
        <dbReference type="ChEBI" id="CHEBI:29105"/>
    </cofactor>
    <text evidence="10">Divalent metal cations. Probably Zn(2+).</text>
</comment>
<keyword evidence="7 10" id="KW-0812">Transmembrane</keyword>
<organism evidence="12 13">
    <name type="scientific">Phaseolus angularis</name>
    <name type="common">Azuki bean</name>
    <name type="synonym">Vigna angularis</name>
    <dbReference type="NCBI Taxonomy" id="3914"/>
    <lineage>
        <taxon>Eukaryota</taxon>
        <taxon>Viridiplantae</taxon>
        <taxon>Streptophyta</taxon>
        <taxon>Embryophyta</taxon>
        <taxon>Tracheophyta</taxon>
        <taxon>Spermatophyta</taxon>
        <taxon>Magnoliopsida</taxon>
        <taxon>eudicotyledons</taxon>
        <taxon>Gunneridae</taxon>
        <taxon>Pentapetalae</taxon>
        <taxon>rosids</taxon>
        <taxon>fabids</taxon>
        <taxon>Fabales</taxon>
        <taxon>Fabaceae</taxon>
        <taxon>Papilionoideae</taxon>
        <taxon>50 kb inversion clade</taxon>
        <taxon>NPAAA clade</taxon>
        <taxon>indigoferoid/millettioid clade</taxon>
        <taxon>Phaseoleae</taxon>
        <taxon>Vigna</taxon>
    </lineage>
</organism>
<dbReference type="InterPro" id="IPR025770">
    <property type="entry name" value="PPMT_MeTrfase"/>
</dbReference>
<comment type="similarity">
    <text evidence="2 10">Belongs to the class VI-like SAM-binding methyltransferase superfamily. Isoprenylcysteine carboxyl methyltransferase family.</text>
</comment>